<evidence type="ECO:0000313" key="5">
    <source>
        <dbReference type="EMBL" id="GAA3716966.1"/>
    </source>
</evidence>
<evidence type="ECO:0000259" key="4">
    <source>
        <dbReference type="PROSITE" id="PS50977"/>
    </source>
</evidence>
<feature type="domain" description="HTH tetR-type" evidence="4">
    <location>
        <begin position="32"/>
        <end position="92"/>
    </location>
</feature>
<dbReference type="PANTHER" id="PTHR30055:SF200">
    <property type="entry name" value="HTH-TYPE TRANSCRIPTIONAL REPRESSOR BDCR"/>
    <property type="match status" value="1"/>
</dbReference>
<dbReference type="SUPFAM" id="SSF46689">
    <property type="entry name" value="Homeodomain-like"/>
    <property type="match status" value="1"/>
</dbReference>
<evidence type="ECO:0000256" key="2">
    <source>
        <dbReference type="PROSITE-ProRule" id="PRU00335"/>
    </source>
</evidence>
<dbReference type="PRINTS" id="PR00455">
    <property type="entry name" value="HTHTETR"/>
</dbReference>
<evidence type="ECO:0000256" key="1">
    <source>
        <dbReference type="ARBA" id="ARBA00023125"/>
    </source>
</evidence>
<dbReference type="InterPro" id="IPR001647">
    <property type="entry name" value="HTH_TetR"/>
</dbReference>
<dbReference type="InterPro" id="IPR036271">
    <property type="entry name" value="Tet_transcr_reg_TetR-rel_C_sf"/>
</dbReference>
<name>A0ABP7EE56_9MICO</name>
<dbReference type="PROSITE" id="PS01081">
    <property type="entry name" value="HTH_TETR_1"/>
    <property type="match status" value="1"/>
</dbReference>
<proteinExistence type="predicted"/>
<dbReference type="InterPro" id="IPR041490">
    <property type="entry name" value="KstR2_TetR_C"/>
</dbReference>
<dbReference type="Pfam" id="PF17932">
    <property type="entry name" value="TetR_C_24"/>
    <property type="match status" value="1"/>
</dbReference>
<keyword evidence="6" id="KW-1185">Reference proteome</keyword>
<dbReference type="PANTHER" id="PTHR30055">
    <property type="entry name" value="HTH-TYPE TRANSCRIPTIONAL REGULATOR RUTR"/>
    <property type="match status" value="1"/>
</dbReference>
<comment type="caution">
    <text evidence="5">The sequence shown here is derived from an EMBL/GenBank/DDBJ whole genome shotgun (WGS) entry which is preliminary data.</text>
</comment>
<keyword evidence="1 2" id="KW-0238">DNA-binding</keyword>
<organism evidence="5 6">
    <name type="scientific">Terrabacter ginsenosidimutans</name>
    <dbReference type="NCBI Taxonomy" id="490575"/>
    <lineage>
        <taxon>Bacteria</taxon>
        <taxon>Bacillati</taxon>
        <taxon>Actinomycetota</taxon>
        <taxon>Actinomycetes</taxon>
        <taxon>Micrococcales</taxon>
        <taxon>Intrasporangiaceae</taxon>
        <taxon>Terrabacter</taxon>
    </lineage>
</organism>
<dbReference type="SUPFAM" id="SSF48498">
    <property type="entry name" value="Tetracyclin repressor-like, C-terminal domain"/>
    <property type="match status" value="1"/>
</dbReference>
<dbReference type="InterPro" id="IPR023772">
    <property type="entry name" value="DNA-bd_HTH_TetR-type_CS"/>
</dbReference>
<feature type="DNA-binding region" description="H-T-H motif" evidence="2">
    <location>
        <begin position="55"/>
        <end position="74"/>
    </location>
</feature>
<dbReference type="InterPro" id="IPR009057">
    <property type="entry name" value="Homeodomain-like_sf"/>
</dbReference>
<dbReference type="Gene3D" id="1.10.357.10">
    <property type="entry name" value="Tetracycline Repressor, domain 2"/>
    <property type="match status" value="1"/>
</dbReference>
<sequence>MLSFPPLRHAVNVPQPTTTPPAPGARTSDPDASTVERLLQAAAHAFADKGFHATTTRDIASGAGLSPAGVYVHFGSKEELLFALSRSGHESALRLLRSAIADASTPADQLVTAMARFTEWHVEQYQVARVVQYEHHHLTPEHHAEVLALRKEMDSLVRDVLDRGVADGSFSVDDSADTALALLSIVVDVARWYSPTIRRTPAEIGATNAALALRLVGAAHRA</sequence>
<evidence type="ECO:0000256" key="3">
    <source>
        <dbReference type="SAM" id="MobiDB-lite"/>
    </source>
</evidence>
<dbReference type="Pfam" id="PF00440">
    <property type="entry name" value="TetR_N"/>
    <property type="match status" value="1"/>
</dbReference>
<dbReference type="PROSITE" id="PS50977">
    <property type="entry name" value="HTH_TETR_2"/>
    <property type="match status" value="1"/>
</dbReference>
<evidence type="ECO:0000313" key="6">
    <source>
        <dbReference type="Proteomes" id="UP001501468"/>
    </source>
</evidence>
<gene>
    <name evidence="5" type="ORF">GCM10022399_37080</name>
</gene>
<accession>A0ABP7EE56</accession>
<feature type="region of interest" description="Disordered" evidence="3">
    <location>
        <begin position="1"/>
        <end position="30"/>
    </location>
</feature>
<dbReference type="EMBL" id="BAABDC010000007">
    <property type="protein sequence ID" value="GAA3716966.1"/>
    <property type="molecule type" value="Genomic_DNA"/>
</dbReference>
<dbReference type="InterPro" id="IPR050109">
    <property type="entry name" value="HTH-type_TetR-like_transc_reg"/>
</dbReference>
<protein>
    <submittedName>
        <fullName evidence="5">TetR/AcrR family transcriptional regulator</fullName>
    </submittedName>
</protein>
<reference evidence="6" key="1">
    <citation type="journal article" date="2019" name="Int. J. Syst. Evol. Microbiol.">
        <title>The Global Catalogue of Microorganisms (GCM) 10K type strain sequencing project: providing services to taxonomists for standard genome sequencing and annotation.</title>
        <authorList>
            <consortium name="The Broad Institute Genomics Platform"/>
            <consortium name="The Broad Institute Genome Sequencing Center for Infectious Disease"/>
            <person name="Wu L."/>
            <person name="Ma J."/>
        </authorList>
    </citation>
    <scope>NUCLEOTIDE SEQUENCE [LARGE SCALE GENOMIC DNA]</scope>
    <source>
        <strain evidence="6">JCM 17125</strain>
    </source>
</reference>
<dbReference type="Proteomes" id="UP001501468">
    <property type="component" value="Unassembled WGS sequence"/>
</dbReference>